<organism evidence="2 3">
    <name type="scientific">Thielaviopsis punctulata</name>
    <dbReference type="NCBI Taxonomy" id="72032"/>
    <lineage>
        <taxon>Eukaryota</taxon>
        <taxon>Fungi</taxon>
        <taxon>Dikarya</taxon>
        <taxon>Ascomycota</taxon>
        <taxon>Pezizomycotina</taxon>
        <taxon>Sordariomycetes</taxon>
        <taxon>Hypocreomycetidae</taxon>
        <taxon>Microascales</taxon>
        <taxon>Ceratocystidaceae</taxon>
        <taxon>Thielaviopsis</taxon>
    </lineage>
</organism>
<feature type="transmembrane region" description="Helical" evidence="1">
    <location>
        <begin position="75"/>
        <end position="96"/>
    </location>
</feature>
<dbReference type="InterPro" id="IPR010699">
    <property type="entry name" value="DUF1275"/>
</dbReference>
<evidence type="ECO:0000313" key="2">
    <source>
        <dbReference type="EMBL" id="KKA27070.1"/>
    </source>
</evidence>
<comment type="caution">
    <text evidence="2">The sequence shown here is derived from an EMBL/GenBank/DDBJ whole genome shotgun (WGS) entry which is preliminary data.</text>
</comment>
<gene>
    <name evidence="2" type="ORF">TD95_005400</name>
</gene>
<feature type="transmembrane region" description="Helical" evidence="1">
    <location>
        <begin position="108"/>
        <end position="130"/>
    </location>
</feature>
<dbReference type="PANTHER" id="PTHR37488:SF2">
    <property type="entry name" value="DUF1275 DOMAIN-CONTAINING PROTEIN"/>
    <property type="match status" value="1"/>
</dbReference>
<dbReference type="Pfam" id="PF06912">
    <property type="entry name" value="DUF1275"/>
    <property type="match status" value="1"/>
</dbReference>
<dbReference type="AlphaFoldDB" id="A0A0F4Z9U4"/>
<dbReference type="EMBL" id="LAEV01001904">
    <property type="protein sequence ID" value="KKA27070.1"/>
    <property type="molecule type" value="Genomic_DNA"/>
</dbReference>
<keyword evidence="1" id="KW-0472">Membrane</keyword>
<keyword evidence="1" id="KW-1133">Transmembrane helix</keyword>
<evidence type="ECO:0008006" key="4">
    <source>
        <dbReference type="Google" id="ProtNLM"/>
    </source>
</evidence>
<dbReference type="Proteomes" id="UP000033483">
    <property type="component" value="Unassembled WGS sequence"/>
</dbReference>
<reference evidence="2 3" key="1">
    <citation type="submission" date="2015-03" db="EMBL/GenBank/DDBJ databases">
        <authorList>
            <person name="Radwan O."/>
            <person name="Al-Naeli F.A."/>
            <person name="Rendon G.A."/>
            <person name="Fields C."/>
        </authorList>
    </citation>
    <scope>NUCLEOTIDE SEQUENCE [LARGE SCALE GENOMIC DNA]</scope>
    <source>
        <strain evidence="2">CR-DP1</strain>
    </source>
</reference>
<feature type="transmembrane region" description="Helical" evidence="1">
    <location>
        <begin position="150"/>
        <end position="171"/>
    </location>
</feature>
<name>A0A0F4Z9U4_9PEZI</name>
<evidence type="ECO:0000256" key="1">
    <source>
        <dbReference type="SAM" id="Phobius"/>
    </source>
</evidence>
<protein>
    <recommendedName>
        <fullName evidence="4">DUF1275 domain protein</fullName>
    </recommendedName>
</protein>
<feature type="transmembrane region" description="Helical" evidence="1">
    <location>
        <begin position="212"/>
        <end position="229"/>
    </location>
</feature>
<evidence type="ECO:0000313" key="3">
    <source>
        <dbReference type="Proteomes" id="UP000033483"/>
    </source>
</evidence>
<accession>A0A0F4Z9U4</accession>
<dbReference type="OrthoDB" id="5288586at2759"/>
<dbReference type="PANTHER" id="PTHR37488">
    <property type="entry name" value="DUF1275 DOMAIN-CONTAINING PROTEIN"/>
    <property type="match status" value="1"/>
</dbReference>
<feature type="transmembrane region" description="Helical" evidence="1">
    <location>
        <begin position="235"/>
        <end position="256"/>
    </location>
</feature>
<feature type="transmembrane region" description="Helical" evidence="1">
    <location>
        <begin position="29"/>
        <end position="55"/>
    </location>
</feature>
<keyword evidence="1" id="KW-0812">Transmembrane</keyword>
<keyword evidence="3" id="KW-1185">Reference proteome</keyword>
<sequence length="266" mass="29333">MKSTSSHDRRSWRARLADDVDPRLTQLPIMACCAVTGLCDTVVFNAAGVFVGMQTGNTIFLALGAAHLPPLDTQLWLKALVSIFSFWAGCFCFGHLRRFGPRRKSTLFFNFLLQAALLFVVAAMAQAGAISQFVRHAVFPHRKLHGEESGSLLVLLPVGLLAFQFGGQVVCSRMLGFNEVPTSVLTSLYCDLLSDPRLFARVGTNEKRDRRVLAMLTLLVGGIVGAWLQRTDVGMPPAIWIAGVLKFMVAVSWLFWRSKTEEESKA</sequence>
<proteinExistence type="predicted"/>